<gene>
    <name evidence="7" type="ORF">F7R21_33255</name>
</gene>
<feature type="transmembrane region" description="Helical" evidence="6">
    <location>
        <begin position="102"/>
        <end position="124"/>
    </location>
</feature>
<proteinExistence type="predicted"/>
<keyword evidence="8" id="KW-1185">Reference proteome</keyword>
<dbReference type="Proteomes" id="UP000430232">
    <property type="component" value="Unassembled WGS sequence"/>
</dbReference>
<dbReference type="AlphaFoldDB" id="A0A6H9SHL8"/>
<keyword evidence="2" id="KW-1003">Cell membrane</keyword>
<protein>
    <submittedName>
        <fullName evidence="7">Cytochrome c oxidase assembly protein</fullName>
    </submittedName>
</protein>
<comment type="caution">
    <text evidence="7">The sequence shown here is derived from an EMBL/GenBank/DDBJ whole genome shotgun (WGS) entry which is preliminary data.</text>
</comment>
<evidence type="ECO:0000256" key="3">
    <source>
        <dbReference type="ARBA" id="ARBA00022692"/>
    </source>
</evidence>
<dbReference type="EMBL" id="VZOJ01000205">
    <property type="protein sequence ID" value="KAB0630907.1"/>
    <property type="molecule type" value="Genomic_DNA"/>
</dbReference>
<feature type="transmembrane region" description="Helical" evidence="6">
    <location>
        <begin position="69"/>
        <end position="96"/>
    </location>
</feature>
<organism evidence="7 8">
    <name type="scientific">Burkholderia latens</name>
    <dbReference type="NCBI Taxonomy" id="488446"/>
    <lineage>
        <taxon>Bacteria</taxon>
        <taxon>Pseudomonadati</taxon>
        <taxon>Pseudomonadota</taxon>
        <taxon>Betaproteobacteria</taxon>
        <taxon>Burkholderiales</taxon>
        <taxon>Burkholderiaceae</taxon>
        <taxon>Burkholderia</taxon>
        <taxon>Burkholderia cepacia complex</taxon>
    </lineage>
</organism>
<evidence type="ECO:0000256" key="2">
    <source>
        <dbReference type="ARBA" id="ARBA00022475"/>
    </source>
</evidence>
<dbReference type="GO" id="GO:0005886">
    <property type="term" value="C:plasma membrane"/>
    <property type="evidence" value="ECO:0007669"/>
    <property type="project" value="UniProtKB-SubCell"/>
</dbReference>
<evidence type="ECO:0000313" key="7">
    <source>
        <dbReference type="EMBL" id="KAB0630907.1"/>
    </source>
</evidence>
<keyword evidence="5 6" id="KW-0472">Membrane</keyword>
<accession>A0A6H9SHL8</accession>
<reference evidence="7 8" key="1">
    <citation type="submission" date="2019-09" db="EMBL/GenBank/DDBJ databases">
        <title>Draft genome sequences of 48 bacterial type strains from the CCUG.</title>
        <authorList>
            <person name="Tunovic T."/>
            <person name="Pineiro-Iglesias B."/>
            <person name="Unosson C."/>
            <person name="Inganas E."/>
            <person name="Ohlen M."/>
            <person name="Cardew S."/>
            <person name="Jensie-Markopoulos S."/>
            <person name="Salva-Serra F."/>
            <person name="Jaen-Luchoro D."/>
            <person name="Karlsson R."/>
            <person name="Svensson-Stadler L."/>
            <person name="Chun J."/>
            <person name="Moore E."/>
        </authorList>
    </citation>
    <scope>NUCLEOTIDE SEQUENCE [LARGE SCALE GENOMIC DNA]</scope>
    <source>
        <strain evidence="7 8">CCUG 54555</strain>
    </source>
</reference>
<evidence type="ECO:0000256" key="6">
    <source>
        <dbReference type="SAM" id="Phobius"/>
    </source>
</evidence>
<dbReference type="Pfam" id="PF09678">
    <property type="entry name" value="Caa3_CtaG"/>
    <property type="match status" value="1"/>
</dbReference>
<comment type="subcellular location">
    <subcellularLocation>
        <location evidence="1">Cell membrane</location>
        <topology evidence="1">Multi-pass membrane protein</topology>
    </subcellularLocation>
</comment>
<name>A0A6H9SHL8_9BURK</name>
<evidence type="ECO:0000256" key="5">
    <source>
        <dbReference type="ARBA" id="ARBA00023136"/>
    </source>
</evidence>
<keyword evidence="4 6" id="KW-1133">Transmembrane helix</keyword>
<feature type="non-terminal residue" evidence="7">
    <location>
        <position position="139"/>
    </location>
</feature>
<sequence length="139" mass="14812">MLLAAARASGAHAHVIAAGGTDANPFRWPFEPFVIALLAAAAVGYTLGYRRLARQSRHGRAQLARRAAAFAAGLATLFVALCTPLDTLGGALFSAHMVQHELLMIVAAPLAVLGRPLPTWLWALPPRARFRAARIARAR</sequence>
<evidence type="ECO:0000256" key="1">
    <source>
        <dbReference type="ARBA" id="ARBA00004651"/>
    </source>
</evidence>
<dbReference type="InterPro" id="IPR019108">
    <property type="entry name" value="Caa3_assmbl_CtaG-rel"/>
</dbReference>
<evidence type="ECO:0000256" key="4">
    <source>
        <dbReference type="ARBA" id="ARBA00022989"/>
    </source>
</evidence>
<keyword evidence="3 6" id="KW-0812">Transmembrane</keyword>
<evidence type="ECO:0000313" key="8">
    <source>
        <dbReference type="Proteomes" id="UP000430232"/>
    </source>
</evidence>
<feature type="transmembrane region" description="Helical" evidence="6">
    <location>
        <begin position="29"/>
        <end position="48"/>
    </location>
</feature>